<organism evidence="5 6">
    <name type="scientific">[Actinomadura] parvosata subsp. kistnae</name>
    <dbReference type="NCBI Taxonomy" id="1909395"/>
    <lineage>
        <taxon>Bacteria</taxon>
        <taxon>Bacillati</taxon>
        <taxon>Actinomycetota</taxon>
        <taxon>Actinomycetes</taxon>
        <taxon>Streptosporangiales</taxon>
        <taxon>Streptosporangiaceae</taxon>
        <taxon>Nonomuraea</taxon>
    </lineage>
</organism>
<gene>
    <name evidence="5" type="ORF">BKM31_20185</name>
</gene>
<comment type="similarity">
    <text evidence="1 2">Belongs to the anti-sigma-factor antagonist family.</text>
</comment>
<evidence type="ECO:0000256" key="3">
    <source>
        <dbReference type="SAM" id="MobiDB-lite"/>
    </source>
</evidence>
<dbReference type="InterPro" id="IPR002645">
    <property type="entry name" value="STAS_dom"/>
</dbReference>
<feature type="compositionally biased region" description="Basic and acidic residues" evidence="3">
    <location>
        <begin position="7"/>
        <end position="22"/>
    </location>
</feature>
<evidence type="ECO:0000313" key="5">
    <source>
        <dbReference type="EMBL" id="AQZ63474.1"/>
    </source>
</evidence>
<name>A0A1U9ZZU9_9ACTN</name>
<dbReference type="Pfam" id="PF01740">
    <property type="entry name" value="STAS"/>
    <property type="match status" value="1"/>
</dbReference>
<dbReference type="InterPro" id="IPR036513">
    <property type="entry name" value="STAS_dom_sf"/>
</dbReference>
<dbReference type="GO" id="GO:0043856">
    <property type="term" value="F:anti-sigma factor antagonist activity"/>
    <property type="evidence" value="ECO:0007669"/>
    <property type="project" value="InterPro"/>
</dbReference>
<evidence type="ECO:0000256" key="2">
    <source>
        <dbReference type="RuleBase" id="RU003749"/>
    </source>
</evidence>
<evidence type="ECO:0000313" key="6">
    <source>
        <dbReference type="Proteomes" id="UP000190797"/>
    </source>
</evidence>
<dbReference type="PANTHER" id="PTHR33495">
    <property type="entry name" value="ANTI-SIGMA FACTOR ANTAGONIST TM_1081-RELATED-RELATED"/>
    <property type="match status" value="1"/>
</dbReference>
<dbReference type="KEGG" id="noa:BKM31_20185"/>
<feature type="domain" description="STAS" evidence="4">
    <location>
        <begin position="25"/>
        <end position="117"/>
    </location>
</feature>
<proteinExistence type="inferred from homology"/>
<evidence type="ECO:0000256" key="1">
    <source>
        <dbReference type="ARBA" id="ARBA00009013"/>
    </source>
</evidence>
<evidence type="ECO:0000259" key="4">
    <source>
        <dbReference type="PROSITE" id="PS50801"/>
    </source>
</evidence>
<feature type="region of interest" description="Disordered" evidence="3">
    <location>
        <begin position="1"/>
        <end position="22"/>
    </location>
</feature>
<dbReference type="EMBL" id="CP017717">
    <property type="protein sequence ID" value="AQZ63474.1"/>
    <property type="molecule type" value="Genomic_DNA"/>
</dbReference>
<dbReference type="Gene3D" id="3.30.750.24">
    <property type="entry name" value="STAS domain"/>
    <property type="match status" value="1"/>
</dbReference>
<dbReference type="PANTHER" id="PTHR33495:SF2">
    <property type="entry name" value="ANTI-SIGMA FACTOR ANTAGONIST TM_1081-RELATED"/>
    <property type="match status" value="1"/>
</dbReference>
<protein>
    <recommendedName>
        <fullName evidence="2">Anti-sigma factor antagonist</fullName>
    </recommendedName>
</protein>
<dbReference type="OrthoDB" id="3404017at2"/>
<keyword evidence="6" id="KW-1185">Reference proteome</keyword>
<reference evidence="6" key="1">
    <citation type="journal article" date="2017" name="Med. Chem. Commun.">
        <title>Nonomuraea sp. ATCC 55076 harbours the largest actinomycete chromosome to date and the kistamicin biosynthetic gene cluster.</title>
        <authorList>
            <person name="Nazari B."/>
            <person name="Forneris C.C."/>
            <person name="Gibson M.I."/>
            <person name="Moon K."/>
            <person name="Schramma K.R."/>
            <person name="Seyedsayamdost M.R."/>
        </authorList>
    </citation>
    <scope>NUCLEOTIDE SEQUENCE [LARGE SCALE GENOMIC DNA]</scope>
    <source>
        <strain evidence="6">ATCC 55076</strain>
    </source>
</reference>
<dbReference type="InterPro" id="IPR003658">
    <property type="entry name" value="Anti-sigma_ant"/>
</dbReference>
<dbReference type="CDD" id="cd07043">
    <property type="entry name" value="STAS_anti-anti-sigma_factors"/>
    <property type="match status" value="1"/>
</dbReference>
<dbReference type="PROSITE" id="PS50801">
    <property type="entry name" value="STAS"/>
    <property type="match status" value="1"/>
</dbReference>
<accession>A0A1U9ZZU9</accession>
<dbReference type="AlphaFoldDB" id="A0A1U9ZZU9"/>
<dbReference type="SUPFAM" id="SSF52091">
    <property type="entry name" value="SpoIIaa-like"/>
    <property type="match status" value="1"/>
</dbReference>
<sequence length="117" mass="12954">MLSPHRSAPEKGERMQEASMEMRTDEVLQVTLRGEIDFTNSTEINKRIKEAVTEYRPAAVRVDLSAVTFIDSTGVGVLVNAMRMANAARSEFRVVGPNRRISDQLRTMGLLAAFGLA</sequence>
<dbReference type="Proteomes" id="UP000190797">
    <property type="component" value="Chromosome"/>
</dbReference>
<dbReference type="STRING" id="1909395.BKM31_20185"/>
<dbReference type="NCBIfam" id="TIGR00377">
    <property type="entry name" value="ant_ant_sig"/>
    <property type="match status" value="1"/>
</dbReference>